<dbReference type="Pfam" id="PF24883">
    <property type="entry name" value="NPHP3_N"/>
    <property type="match status" value="1"/>
</dbReference>
<evidence type="ECO:0000256" key="1">
    <source>
        <dbReference type="ARBA" id="ARBA00022737"/>
    </source>
</evidence>
<dbReference type="EMBL" id="QPFP01000269">
    <property type="protein sequence ID" value="TEB18323.1"/>
    <property type="molecule type" value="Genomic_DNA"/>
</dbReference>
<dbReference type="Gene3D" id="1.25.40.10">
    <property type="entry name" value="Tetratricopeptide repeat domain"/>
    <property type="match status" value="1"/>
</dbReference>
<dbReference type="InterPro" id="IPR027417">
    <property type="entry name" value="P-loop_NTPase"/>
</dbReference>
<sequence length="679" mass="75365">MGSMVGGLISRTRGGESGIIINDNSHHNHGYIMTTIQHANTVNLSITSSSGTFVHCLDKSHFSYTEYGAGGDDLDINESMLWVYGPAGTGKSTLARQLAIDSAASLFLSVLSTDTFGPDTAFRLIGAEIGRFHHKAIPAVAEAARLCHGAALPVLVEMFIRKPLESLHLPHPLIIVMDAADEWRSHYHFITELESLSSLPSLVRFVVLSRSEPRPARFKGISIRPYHLEPVSIEVMQRYLHVRFEKIEWPLRQNPQDKDVLSLATMANKSHTLAKLYFDAIEMLEFLGFMLTSRPCKFVALPILAPWSILYRCCSMHRSRASEPLHRFQLPQISTGSISPRSRPTESSSGHTIAQVGSGTNRLLKTTPQISPRETTHPLCYRGQVFPALEVAVQINPYDADSWTTDSHALDVAQAFKTDDCVRYMRSLARSLWKRAERLGTEGDIEAAILRPSGHPDRSRSLANLATSLHSRFKLSDSAGDLDEAIVLQREVLELRPSGHPDRSWSLNNLATSLHSRFEPSDSAGDLEEAIVLHREALGLRPSGHPDRFLSLNNLAASLHSRFKLSESAGDLEEAIVLHREALELRPSGHPNRSLSLYNLASTLHSLFQTSGHVTRGAPATLWNLRICLYDLFKARGTIEDLHEAVSLAEEALAFYPADSSEHGELEDDILLYKERLAE</sequence>
<dbReference type="PANTHER" id="PTHR19959">
    <property type="entry name" value="KINESIN LIGHT CHAIN"/>
    <property type="match status" value="1"/>
</dbReference>
<dbReference type="InterPro" id="IPR011990">
    <property type="entry name" value="TPR-like_helical_dom_sf"/>
</dbReference>
<dbReference type="Pfam" id="PF13374">
    <property type="entry name" value="TPR_10"/>
    <property type="match status" value="3"/>
</dbReference>
<keyword evidence="5" id="KW-1185">Reference proteome</keyword>
<feature type="domain" description="Nephrocystin 3-like N-terminal" evidence="3">
    <location>
        <begin position="77"/>
        <end position="210"/>
    </location>
</feature>
<evidence type="ECO:0000259" key="3">
    <source>
        <dbReference type="Pfam" id="PF24883"/>
    </source>
</evidence>
<dbReference type="PANTHER" id="PTHR19959:SF119">
    <property type="entry name" value="FUNGAL LIPASE-LIKE DOMAIN-CONTAINING PROTEIN"/>
    <property type="match status" value="1"/>
</dbReference>
<organism evidence="4 5">
    <name type="scientific">Coprinellus micaceus</name>
    <name type="common">Glistening ink-cap mushroom</name>
    <name type="synonym">Coprinus micaceus</name>
    <dbReference type="NCBI Taxonomy" id="71717"/>
    <lineage>
        <taxon>Eukaryota</taxon>
        <taxon>Fungi</taxon>
        <taxon>Dikarya</taxon>
        <taxon>Basidiomycota</taxon>
        <taxon>Agaricomycotina</taxon>
        <taxon>Agaricomycetes</taxon>
        <taxon>Agaricomycetidae</taxon>
        <taxon>Agaricales</taxon>
        <taxon>Agaricineae</taxon>
        <taxon>Psathyrellaceae</taxon>
        <taxon>Coprinellus</taxon>
    </lineage>
</organism>
<accession>A0A4Y7SBW6</accession>
<dbReference type="Proteomes" id="UP000298030">
    <property type="component" value="Unassembled WGS sequence"/>
</dbReference>
<evidence type="ECO:0000256" key="2">
    <source>
        <dbReference type="SAM" id="MobiDB-lite"/>
    </source>
</evidence>
<keyword evidence="1" id="KW-0677">Repeat</keyword>
<name>A0A4Y7SBW6_COPMI</name>
<dbReference type="STRING" id="71717.A0A4Y7SBW6"/>
<dbReference type="Gene3D" id="3.40.50.300">
    <property type="entry name" value="P-loop containing nucleotide triphosphate hydrolases"/>
    <property type="match status" value="1"/>
</dbReference>
<dbReference type="SUPFAM" id="SSF48452">
    <property type="entry name" value="TPR-like"/>
    <property type="match status" value="1"/>
</dbReference>
<comment type="caution">
    <text evidence="4">The sequence shown here is derived from an EMBL/GenBank/DDBJ whole genome shotgun (WGS) entry which is preliminary data.</text>
</comment>
<dbReference type="InterPro" id="IPR056884">
    <property type="entry name" value="NPHP3-like_N"/>
</dbReference>
<dbReference type="AlphaFoldDB" id="A0A4Y7SBW6"/>
<dbReference type="OrthoDB" id="539810at2759"/>
<evidence type="ECO:0000313" key="4">
    <source>
        <dbReference type="EMBL" id="TEB18323.1"/>
    </source>
</evidence>
<dbReference type="SUPFAM" id="SSF52540">
    <property type="entry name" value="P-loop containing nucleoside triphosphate hydrolases"/>
    <property type="match status" value="1"/>
</dbReference>
<evidence type="ECO:0000313" key="5">
    <source>
        <dbReference type="Proteomes" id="UP000298030"/>
    </source>
</evidence>
<proteinExistence type="predicted"/>
<gene>
    <name evidence="4" type="ORF">FA13DRAFT_1746116</name>
</gene>
<reference evidence="4 5" key="1">
    <citation type="journal article" date="2019" name="Nat. Ecol. Evol.">
        <title>Megaphylogeny resolves global patterns of mushroom evolution.</title>
        <authorList>
            <person name="Varga T."/>
            <person name="Krizsan K."/>
            <person name="Foldi C."/>
            <person name="Dima B."/>
            <person name="Sanchez-Garcia M."/>
            <person name="Sanchez-Ramirez S."/>
            <person name="Szollosi G.J."/>
            <person name="Szarkandi J.G."/>
            <person name="Papp V."/>
            <person name="Albert L."/>
            <person name="Andreopoulos W."/>
            <person name="Angelini C."/>
            <person name="Antonin V."/>
            <person name="Barry K.W."/>
            <person name="Bougher N.L."/>
            <person name="Buchanan P."/>
            <person name="Buyck B."/>
            <person name="Bense V."/>
            <person name="Catcheside P."/>
            <person name="Chovatia M."/>
            <person name="Cooper J."/>
            <person name="Damon W."/>
            <person name="Desjardin D."/>
            <person name="Finy P."/>
            <person name="Geml J."/>
            <person name="Haridas S."/>
            <person name="Hughes K."/>
            <person name="Justo A."/>
            <person name="Karasinski D."/>
            <person name="Kautmanova I."/>
            <person name="Kiss B."/>
            <person name="Kocsube S."/>
            <person name="Kotiranta H."/>
            <person name="LaButti K.M."/>
            <person name="Lechner B.E."/>
            <person name="Liimatainen K."/>
            <person name="Lipzen A."/>
            <person name="Lukacs Z."/>
            <person name="Mihaltcheva S."/>
            <person name="Morgado L.N."/>
            <person name="Niskanen T."/>
            <person name="Noordeloos M.E."/>
            <person name="Ohm R.A."/>
            <person name="Ortiz-Santana B."/>
            <person name="Ovrebo C."/>
            <person name="Racz N."/>
            <person name="Riley R."/>
            <person name="Savchenko A."/>
            <person name="Shiryaev A."/>
            <person name="Soop K."/>
            <person name="Spirin V."/>
            <person name="Szebenyi C."/>
            <person name="Tomsovsky M."/>
            <person name="Tulloss R.E."/>
            <person name="Uehling J."/>
            <person name="Grigoriev I.V."/>
            <person name="Vagvolgyi C."/>
            <person name="Papp T."/>
            <person name="Martin F.M."/>
            <person name="Miettinen O."/>
            <person name="Hibbett D.S."/>
            <person name="Nagy L.G."/>
        </authorList>
    </citation>
    <scope>NUCLEOTIDE SEQUENCE [LARGE SCALE GENOMIC DNA]</scope>
    <source>
        <strain evidence="4 5">FP101781</strain>
    </source>
</reference>
<protein>
    <recommendedName>
        <fullName evidence="3">Nephrocystin 3-like N-terminal domain-containing protein</fullName>
    </recommendedName>
</protein>
<feature type="region of interest" description="Disordered" evidence="2">
    <location>
        <begin position="334"/>
        <end position="358"/>
    </location>
</feature>